<accession>A0ABU6YNQ3</accession>
<dbReference type="Proteomes" id="UP001341840">
    <property type="component" value="Unassembled WGS sequence"/>
</dbReference>
<comment type="caution">
    <text evidence="2">The sequence shown here is derived from an EMBL/GenBank/DDBJ whole genome shotgun (WGS) entry which is preliminary data.</text>
</comment>
<feature type="region of interest" description="Disordered" evidence="1">
    <location>
        <begin position="243"/>
        <end position="263"/>
    </location>
</feature>
<proteinExistence type="predicted"/>
<protein>
    <submittedName>
        <fullName evidence="2">Uncharacterized protein</fullName>
    </submittedName>
</protein>
<evidence type="ECO:0000313" key="2">
    <source>
        <dbReference type="EMBL" id="MED6210914.1"/>
    </source>
</evidence>
<dbReference type="EMBL" id="JASCZI010242393">
    <property type="protein sequence ID" value="MED6210914.1"/>
    <property type="molecule type" value="Genomic_DNA"/>
</dbReference>
<keyword evidence="3" id="KW-1185">Reference proteome</keyword>
<organism evidence="2 3">
    <name type="scientific">Stylosanthes scabra</name>
    <dbReference type="NCBI Taxonomy" id="79078"/>
    <lineage>
        <taxon>Eukaryota</taxon>
        <taxon>Viridiplantae</taxon>
        <taxon>Streptophyta</taxon>
        <taxon>Embryophyta</taxon>
        <taxon>Tracheophyta</taxon>
        <taxon>Spermatophyta</taxon>
        <taxon>Magnoliopsida</taxon>
        <taxon>eudicotyledons</taxon>
        <taxon>Gunneridae</taxon>
        <taxon>Pentapetalae</taxon>
        <taxon>rosids</taxon>
        <taxon>fabids</taxon>
        <taxon>Fabales</taxon>
        <taxon>Fabaceae</taxon>
        <taxon>Papilionoideae</taxon>
        <taxon>50 kb inversion clade</taxon>
        <taxon>dalbergioids sensu lato</taxon>
        <taxon>Dalbergieae</taxon>
        <taxon>Pterocarpus clade</taxon>
        <taxon>Stylosanthes</taxon>
    </lineage>
</organism>
<evidence type="ECO:0000256" key="1">
    <source>
        <dbReference type="SAM" id="MobiDB-lite"/>
    </source>
</evidence>
<reference evidence="2 3" key="1">
    <citation type="journal article" date="2023" name="Plants (Basel)">
        <title>Bridging the Gap: Combining Genomics and Transcriptomics Approaches to Understand Stylosanthes scabra, an Orphan Legume from the Brazilian Caatinga.</title>
        <authorList>
            <person name="Ferreira-Neto J.R.C."/>
            <person name="da Silva M.D."/>
            <person name="Binneck E."/>
            <person name="de Melo N.F."/>
            <person name="da Silva R.H."/>
            <person name="de Melo A.L.T.M."/>
            <person name="Pandolfi V."/>
            <person name="Bustamante F.O."/>
            <person name="Brasileiro-Vidal A.C."/>
            <person name="Benko-Iseppon A.M."/>
        </authorList>
    </citation>
    <scope>NUCLEOTIDE SEQUENCE [LARGE SCALE GENOMIC DNA]</scope>
    <source>
        <tissue evidence="2">Leaves</tissue>
    </source>
</reference>
<evidence type="ECO:0000313" key="3">
    <source>
        <dbReference type="Proteomes" id="UP001341840"/>
    </source>
</evidence>
<name>A0ABU6YNQ3_9FABA</name>
<gene>
    <name evidence="2" type="ORF">PIB30_068578</name>
</gene>
<feature type="region of interest" description="Disordered" evidence="1">
    <location>
        <begin position="46"/>
        <end position="101"/>
    </location>
</feature>
<feature type="region of interest" description="Disordered" evidence="1">
    <location>
        <begin position="1"/>
        <end position="21"/>
    </location>
</feature>
<sequence length="263" mass="28023">MEVTTVPGDTGGGYGRRRRGSSVVTAAAIGGTHGKTNHHHRVLLRVQKRQRQDDRDDDEVNGAVDGAEAQRNGDDVAAFNNDDGELDGGSNGASGGTHNFTSQSQVTFSSFTTSHLPRRCHRNNYHVTTTTATRSLSLMSHSSHMPLSHLVSLFTSTVSPPFLFFAAGTDHLRYCCAALSLVANVRFSEPWSVGRAPNSLYHLRQTPFASVPPSSPPPCCHSLFTTIRAPSAAAPSSLFFEKQSPLQPPSVVGAPSVGTPSVS</sequence>